<dbReference type="InterPro" id="IPR043047">
    <property type="entry name" value="Hri1_N_sf"/>
</dbReference>
<dbReference type="CDD" id="cd11692">
    <property type="entry name" value="HRI1_N_like"/>
    <property type="match status" value="1"/>
</dbReference>
<evidence type="ECO:0000313" key="8">
    <source>
        <dbReference type="Proteomes" id="UP001583186"/>
    </source>
</evidence>
<dbReference type="Gene3D" id="2.40.128.320">
    <property type="entry name" value="Protein HRI1, N-terminal domain"/>
    <property type="match status" value="1"/>
</dbReference>
<accession>A0ABR3YR89</accession>
<dbReference type="Pfam" id="PF16815">
    <property type="entry name" value="HRI1"/>
    <property type="match status" value="1"/>
</dbReference>
<proteinExistence type="inferred from homology"/>
<evidence type="ECO:0000256" key="1">
    <source>
        <dbReference type="ARBA" id="ARBA00004123"/>
    </source>
</evidence>
<keyword evidence="5" id="KW-0963">Cytoplasm</keyword>
<evidence type="ECO:0000256" key="3">
    <source>
        <dbReference type="ARBA" id="ARBA00005229"/>
    </source>
</evidence>
<reference evidence="7 8" key="1">
    <citation type="journal article" date="2024" name="IMA Fungus">
        <title>IMA Genome - F19 : A genome assembly and annotation guide to empower mycologists, including annotated draft genome sequences of Ceratocystis pirilliformis, Diaporthe australafricana, Fusarium ophioides, Paecilomyces lecythidis, and Sporothrix stenoceras.</title>
        <authorList>
            <person name="Aylward J."/>
            <person name="Wilson A.M."/>
            <person name="Visagie C.M."/>
            <person name="Spraker J."/>
            <person name="Barnes I."/>
            <person name="Buitendag C."/>
            <person name="Ceriani C."/>
            <person name="Del Mar Angel L."/>
            <person name="du Plessis D."/>
            <person name="Fuchs T."/>
            <person name="Gasser K."/>
            <person name="Kramer D."/>
            <person name="Li W."/>
            <person name="Munsamy K."/>
            <person name="Piso A."/>
            <person name="Price J.L."/>
            <person name="Sonnekus B."/>
            <person name="Thomas C."/>
            <person name="van der Nest A."/>
            <person name="van Dijk A."/>
            <person name="van Heerden A."/>
            <person name="van Vuuren N."/>
            <person name="Yilmaz N."/>
            <person name="Duong T.A."/>
            <person name="van der Merwe N.A."/>
            <person name="Wingfield M.J."/>
            <person name="Wingfield B.D."/>
        </authorList>
    </citation>
    <scope>NUCLEOTIDE SEQUENCE [LARGE SCALE GENOMIC DNA]</scope>
    <source>
        <strain evidence="7 8">CMW 5346</strain>
    </source>
</reference>
<dbReference type="EMBL" id="JAWCUI010000062">
    <property type="protein sequence ID" value="KAL1890442.1"/>
    <property type="molecule type" value="Genomic_DNA"/>
</dbReference>
<evidence type="ECO:0000256" key="2">
    <source>
        <dbReference type="ARBA" id="ARBA00004496"/>
    </source>
</evidence>
<protein>
    <recommendedName>
        <fullName evidence="4">Protein HRI1</fullName>
    </recommendedName>
</protein>
<comment type="caution">
    <text evidence="7">The sequence shown here is derived from an EMBL/GenBank/DDBJ whole genome shotgun (WGS) entry which is preliminary data.</text>
</comment>
<evidence type="ECO:0000256" key="6">
    <source>
        <dbReference type="ARBA" id="ARBA00023242"/>
    </source>
</evidence>
<dbReference type="Proteomes" id="UP001583186">
    <property type="component" value="Unassembled WGS sequence"/>
</dbReference>
<gene>
    <name evidence="7" type="ORF">Sste5346_008270</name>
</gene>
<comment type="subcellular location">
    <subcellularLocation>
        <location evidence="2">Cytoplasm</location>
    </subcellularLocation>
    <subcellularLocation>
        <location evidence="1">Nucleus</location>
    </subcellularLocation>
</comment>
<evidence type="ECO:0000256" key="4">
    <source>
        <dbReference type="ARBA" id="ARBA00017063"/>
    </source>
</evidence>
<dbReference type="InterPro" id="IPR038744">
    <property type="entry name" value="Hri1_N"/>
</dbReference>
<name>A0ABR3YR89_9PEZI</name>
<sequence>MPARLSTRISIRWGDDEASEPTETLVMSVGGYFMDLRVVKADNSVDWAFAGTRDIVARQPKLHCRWHHVIDSHNTFAPDEGFFTDLPNGDSLETGSMACMEKGGAVTDYEEIWRALPTEGLRAWILKREDAETNNITFLGRVGSEFFAMVQKRGGGPLTVQREVLEEDKWVVKYQSGGAALPSLVNSGLSALTNEVTWKQGDEADVQGEKYTVCSTESSS</sequence>
<dbReference type="InterPro" id="IPR031818">
    <property type="entry name" value="Hri1"/>
</dbReference>
<evidence type="ECO:0000313" key="7">
    <source>
        <dbReference type="EMBL" id="KAL1890442.1"/>
    </source>
</evidence>
<comment type="similarity">
    <text evidence="3">Belongs to the HRI1 family.</text>
</comment>
<evidence type="ECO:0000256" key="5">
    <source>
        <dbReference type="ARBA" id="ARBA00022490"/>
    </source>
</evidence>
<keyword evidence="8" id="KW-1185">Reference proteome</keyword>
<keyword evidence="6" id="KW-0539">Nucleus</keyword>
<organism evidence="7 8">
    <name type="scientific">Sporothrix stenoceras</name>
    <dbReference type="NCBI Taxonomy" id="5173"/>
    <lineage>
        <taxon>Eukaryota</taxon>
        <taxon>Fungi</taxon>
        <taxon>Dikarya</taxon>
        <taxon>Ascomycota</taxon>
        <taxon>Pezizomycotina</taxon>
        <taxon>Sordariomycetes</taxon>
        <taxon>Sordariomycetidae</taxon>
        <taxon>Ophiostomatales</taxon>
        <taxon>Ophiostomataceae</taxon>
        <taxon>Sporothrix</taxon>
    </lineage>
</organism>